<dbReference type="EMBL" id="CP073084">
    <property type="protein sequence ID" value="QUE53561.1"/>
    <property type="molecule type" value="Genomic_DNA"/>
</dbReference>
<dbReference type="RefSeq" id="WP_212569734.1">
    <property type="nucleotide sequence ID" value="NZ_CP073084.1"/>
</dbReference>
<protein>
    <submittedName>
        <fullName evidence="1">Cytoplasmic protein</fullName>
    </submittedName>
</protein>
<organism evidence="1 2">
    <name type="scientific">Streptococcus oriscaviae</name>
    <dbReference type="NCBI Taxonomy" id="2781599"/>
    <lineage>
        <taxon>Bacteria</taxon>
        <taxon>Bacillati</taxon>
        <taxon>Bacillota</taxon>
        <taxon>Bacilli</taxon>
        <taxon>Lactobacillales</taxon>
        <taxon>Streptococcaceae</taxon>
        <taxon>Streptococcus</taxon>
    </lineage>
</organism>
<proteinExistence type="predicted"/>
<name>A0ABX7YID9_9STRE</name>
<dbReference type="Proteomes" id="UP000677616">
    <property type="component" value="Chromosome"/>
</dbReference>
<sequence length="101" mass="10966">MLRESLKLKPEFVGTAFYEGLGNAPRSVDGKAGKYQRHILNSPVHGIFHVITEATAEVFPFDCQVKVIEPLFYPDRAVNGTSVAPALNVLAKGLEIVKGGK</sequence>
<keyword evidence="2" id="KW-1185">Reference proteome</keyword>
<gene>
    <name evidence="1" type="ORF">INT76_06770</name>
</gene>
<evidence type="ECO:0000313" key="1">
    <source>
        <dbReference type="EMBL" id="QUE53561.1"/>
    </source>
</evidence>
<accession>A0ABX7YID9</accession>
<reference evidence="1 2" key="1">
    <citation type="submission" date="2021-04" db="EMBL/GenBank/DDBJ databases">
        <title>Complete genome sequence of a novel Streptococcus species.</title>
        <authorList>
            <person name="Teng J.L.L."/>
        </authorList>
    </citation>
    <scope>NUCLEOTIDE SEQUENCE [LARGE SCALE GENOMIC DNA]</scope>
    <source>
        <strain evidence="1 2">HKU75</strain>
    </source>
</reference>
<evidence type="ECO:0000313" key="2">
    <source>
        <dbReference type="Proteomes" id="UP000677616"/>
    </source>
</evidence>